<evidence type="ECO:0000259" key="2">
    <source>
        <dbReference type="Pfam" id="PF00296"/>
    </source>
</evidence>
<dbReference type="AlphaFoldDB" id="A0A4R1HYB4"/>
<dbReference type="CDD" id="cd01097">
    <property type="entry name" value="Tetrahydromethanopterin_reductase"/>
    <property type="match status" value="1"/>
</dbReference>
<dbReference type="NCBIfam" id="TIGR03842">
    <property type="entry name" value="F420_CPS_4043"/>
    <property type="match status" value="1"/>
</dbReference>
<dbReference type="EMBL" id="SMFZ01000002">
    <property type="protein sequence ID" value="TCK22562.1"/>
    <property type="molecule type" value="Genomic_DNA"/>
</dbReference>
<evidence type="ECO:0000256" key="1">
    <source>
        <dbReference type="ARBA" id="ARBA00023002"/>
    </source>
</evidence>
<dbReference type="OrthoDB" id="7816697at2"/>
<dbReference type="RefSeq" id="WP_132431517.1">
    <property type="nucleotide sequence ID" value="NZ_SMFZ01000002.1"/>
</dbReference>
<dbReference type="GO" id="GO:0016705">
    <property type="term" value="F:oxidoreductase activity, acting on paired donors, with incorporation or reduction of molecular oxygen"/>
    <property type="evidence" value="ECO:0007669"/>
    <property type="project" value="InterPro"/>
</dbReference>
<feature type="domain" description="Luciferase-like" evidence="2">
    <location>
        <begin position="19"/>
        <end position="309"/>
    </location>
</feature>
<dbReference type="Pfam" id="PF00296">
    <property type="entry name" value="Bac_luciferase"/>
    <property type="match status" value="1"/>
</dbReference>
<accession>A0A4R1HYB4</accession>
<dbReference type="SUPFAM" id="SSF51679">
    <property type="entry name" value="Bacterial luciferase-like"/>
    <property type="match status" value="1"/>
</dbReference>
<sequence length="334" mass="35516">MSDLDLGLVLQTDPPSSLLVERLVRAESQGFTHGWTFDSHLLWQEPFVLYGSVLERTSRLVVGPMVTNPATRDPSVLASMFATLDERHGPRTVCGIGRGDSALRTQGRPPATMARMEAATHLIRTLTSGGTTDDGLSLPWVAPSATPVPVWMAGYGPKALALAGRVADGFVLQLADPYLVRWTLDAVRAAALDAGRDPSEITMCVAAPAYVTDGSDDGLAHARDQCRWFGGMVGNHVADLVARYGDGGAVPPELSDYIGARDGYDYAHHGRAGNASTDFVPDDVIDRFCLLGPPSVQRERLDELAGLGVGQVALYAMHDAVDATTEAYGTSVIG</sequence>
<dbReference type="InterPro" id="IPR022315">
    <property type="entry name" value="F420_OxRdatse_CPS4043_pred"/>
</dbReference>
<dbReference type="InterPro" id="IPR011251">
    <property type="entry name" value="Luciferase-like_dom"/>
</dbReference>
<name>A0A4R1HYB4_PSEEN</name>
<proteinExistence type="predicted"/>
<reference evidence="3 4" key="1">
    <citation type="submission" date="2019-03" db="EMBL/GenBank/DDBJ databases">
        <title>Sequencing the genomes of 1000 actinobacteria strains.</title>
        <authorList>
            <person name="Klenk H.-P."/>
        </authorList>
    </citation>
    <scope>NUCLEOTIDE SEQUENCE [LARGE SCALE GENOMIC DNA]</scope>
    <source>
        <strain evidence="3 4">DSM 44969</strain>
    </source>
</reference>
<dbReference type="Gene3D" id="3.20.20.30">
    <property type="entry name" value="Luciferase-like domain"/>
    <property type="match status" value="1"/>
</dbReference>
<dbReference type="Proteomes" id="UP000295560">
    <property type="component" value="Unassembled WGS sequence"/>
</dbReference>
<organism evidence="3 4">
    <name type="scientific">Pseudonocardia endophytica</name>
    <dbReference type="NCBI Taxonomy" id="401976"/>
    <lineage>
        <taxon>Bacteria</taxon>
        <taxon>Bacillati</taxon>
        <taxon>Actinomycetota</taxon>
        <taxon>Actinomycetes</taxon>
        <taxon>Pseudonocardiales</taxon>
        <taxon>Pseudonocardiaceae</taxon>
        <taxon>Pseudonocardia</taxon>
    </lineage>
</organism>
<dbReference type="InterPro" id="IPR036661">
    <property type="entry name" value="Luciferase-like_sf"/>
</dbReference>
<keyword evidence="1" id="KW-0560">Oxidoreductase</keyword>
<comment type="caution">
    <text evidence="3">The sequence shown here is derived from an EMBL/GenBank/DDBJ whole genome shotgun (WGS) entry which is preliminary data.</text>
</comment>
<gene>
    <name evidence="3" type="ORF">EV378_6568</name>
</gene>
<evidence type="ECO:0000313" key="3">
    <source>
        <dbReference type="EMBL" id="TCK22562.1"/>
    </source>
</evidence>
<evidence type="ECO:0000313" key="4">
    <source>
        <dbReference type="Proteomes" id="UP000295560"/>
    </source>
</evidence>
<keyword evidence="4" id="KW-1185">Reference proteome</keyword>
<dbReference type="InterPro" id="IPR050564">
    <property type="entry name" value="F420-G6PD/mer"/>
</dbReference>
<dbReference type="PANTHER" id="PTHR43244">
    <property type="match status" value="1"/>
</dbReference>
<dbReference type="PANTHER" id="PTHR43244:SF1">
    <property type="entry name" value="5,10-METHYLENETETRAHYDROMETHANOPTERIN REDUCTASE"/>
    <property type="match status" value="1"/>
</dbReference>
<protein>
    <submittedName>
        <fullName evidence="3">Methylenetetrahydromethanopterin reductase</fullName>
    </submittedName>
</protein>